<reference evidence="1" key="1">
    <citation type="journal article" date="2008" name="ISME J.">
        <title>Genomic patterns of recombination, clonal divergence and environment in marine microbial populations.</title>
        <authorList>
            <person name="Konstantinidis K.T."/>
            <person name="Delong E.F."/>
        </authorList>
    </citation>
    <scope>NUCLEOTIDE SEQUENCE</scope>
</reference>
<gene>
    <name evidence="1" type="ORF">ALOHA_HF4000APKG8K5ctg1g12</name>
</gene>
<evidence type="ECO:0000313" key="1">
    <source>
        <dbReference type="EMBL" id="ABZ09800.1"/>
    </source>
</evidence>
<organism evidence="1">
    <name type="scientific">uncultured marine microorganism HF4000_APKG8K5</name>
    <dbReference type="NCBI Taxonomy" id="455555"/>
    <lineage>
        <taxon>unclassified sequences</taxon>
        <taxon>environmental samples</taxon>
    </lineage>
</organism>
<name>B3TB34_9ZZZZ</name>
<protein>
    <submittedName>
        <fullName evidence="1">Uncharacterized protein</fullName>
    </submittedName>
</protein>
<sequence>MVNTVTQHGGGINFGKGQIFPHIRGELDMHIADLGDNHGMGRGLSPRPLFVVGDKGGKGDIELVPAVEESQLNQTGRAFDLRPHLTEQVDTGGHGAPGGQKVVKDNDFLPGFDTVGLHLDGAGPVFEVIGIGNDLPGKLPLFAHHDETAAQFKRQRRGHEKATGFDPGQDIGAVLPHRGRHPPHGYPPSVRMGEQGGNVVEQNSRLGKIGNRADMVFQVHMREIPLVLKGLTCLCGFMVAPGRLPGNFRKSGELRKNRGNGEPERRSFAVCAGIGQALRRFFGKRDPL</sequence>
<accession>B3TB34</accession>
<dbReference type="EMBL" id="EU016658">
    <property type="protein sequence ID" value="ABZ09800.1"/>
    <property type="molecule type" value="Genomic_DNA"/>
</dbReference>
<dbReference type="AlphaFoldDB" id="B3TB34"/>
<proteinExistence type="predicted"/>